<dbReference type="PANTHER" id="PTHR15375">
    <property type="entry name" value="ACTIVATOR OF S-PHASE KINASE-RELATED"/>
    <property type="match status" value="1"/>
</dbReference>
<name>A0ABR3FY89_9AGAR</name>
<feature type="region of interest" description="Disordered" evidence="1">
    <location>
        <begin position="528"/>
        <end position="556"/>
    </location>
</feature>
<dbReference type="InterPro" id="IPR006572">
    <property type="entry name" value="Znf_DBF"/>
</dbReference>
<gene>
    <name evidence="4" type="primary">DBF4</name>
    <name evidence="4" type="ORF">V5O48_001665</name>
</gene>
<dbReference type="Pfam" id="PF07535">
    <property type="entry name" value="zf-DBF"/>
    <property type="match status" value="1"/>
</dbReference>
<feature type="domain" description="Regulatory subunit Dfp1/Him1 central region" evidence="3">
    <location>
        <begin position="224"/>
        <end position="303"/>
    </location>
</feature>
<dbReference type="Proteomes" id="UP001465976">
    <property type="component" value="Unassembled WGS sequence"/>
</dbReference>
<evidence type="ECO:0000259" key="3">
    <source>
        <dbReference type="Pfam" id="PF08630"/>
    </source>
</evidence>
<protein>
    <submittedName>
        <fullName evidence="4">Cdc7p-Dbf4p kinase complex regulatory subunit</fullName>
    </submittedName>
</protein>
<reference evidence="4 5" key="1">
    <citation type="submission" date="2024-02" db="EMBL/GenBank/DDBJ databases">
        <title>A draft genome for the cacao thread blight pathogen Marasmius crinis-equi.</title>
        <authorList>
            <person name="Cohen S.P."/>
            <person name="Baruah I.K."/>
            <person name="Amoako-Attah I."/>
            <person name="Bukari Y."/>
            <person name="Meinhardt L.W."/>
            <person name="Bailey B.A."/>
        </authorList>
    </citation>
    <scope>NUCLEOTIDE SEQUENCE [LARGE SCALE GENOMIC DNA]</scope>
    <source>
        <strain evidence="4 5">GH-76</strain>
    </source>
</reference>
<proteinExistence type="predicted"/>
<feature type="domain" description="DBF4-type" evidence="2">
    <location>
        <begin position="493"/>
        <end position="508"/>
    </location>
</feature>
<feature type="region of interest" description="Disordered" evidence="1">
    <location>
        <begin position="1"/>
        <end position="56"/>
    </location>
</feature>
<dbReference type="EMBL" id="JBAHYK010000033">
    <property type="protein sequence ID" value="KAL0580328.1"/>
    <property type="molecule type" value="Genomic_DNA"/>
</dbReference>
<evidence type="ECO:0000256" key="1">
    <source>
        <dbReference type="SAM" id="MobiDB-lite"/>
    </source>
</evidence>
<feature type="compositionally biased region" description="Polar residues" evidence="1">
    <location>
        <begin position="19"/>
        <end position="29"/>
    </location>
</feature>
<feature type="compositionally biased region" description="Acidic residues" evidence="1">
    <location>
        <begin position="535"/>
        <end position="556"/>
    </location>
</feature>
<feature type="compositionally biased region" description="Polar residues" evidence="1">
    <location>
        <begin position="211"/>
        <end position="225"/>
    </location>
</feature>
<feature type="region of interest" description="Disordered" evidence="1">
    <location>
        <begin position="204"/>
        <end position="225"/>
    </location>
</feature>
<dbReference type="Pfam" id="PF08630">
    <property type="entry name" value="Dfp1_Him1_M"/>
    <property type="match status" value="1"/>
</dbReference>
<dbReference type="PANTHER" id="PTHR15375:SF26">
    <property type="entry name" value="PROTEIN CHIFFON"/>
    <property type="match status" value="1"/>
</dbReference>
<evidence type="ECO:0000259" key="2">
    <source>
        <dbReference type="Pfam" id="PF07535"/>
    </source>
</evidence>
<accession>A0ABR3FY89</accession>
<comment type="caution">
    <text evidence="4">The sequence shown here is derived from an EMBL/GenBank/DDBJ whole genome shotgun (WGS) entry which is preliminary data.</text>
</comment>
<organism evidence="4 5">
    <name type="scientific">Marasmius crinis-equi</name>
    <dbReference type="NCBI Taxonomy" id="585013"/>
    <lineage>
        <taxon>Eukaryota</taxon>
        <taxon>Fungi</taxon>
        <taxon>Dikarya</taxon>
        <taxon>Basidiomycota</taxon>
        <taxon>Agaricomycotina</taxon>
        <taxon>Agaricomycetes</taxon>
        <taxon>Agaricomycetidae</taxon>
        <taxon>Agaricales</taxon>
        <taxon>Marasmiineae</taxon>
        <taxon>Marasmiaceae</taxon>
        <taxon>Marasmius</taxon>
    </lineage>
</organism>
<sequence length="556" mass="63000">MSPLKPSRVPSGTKRARSPSITEGSTSRTTSKRARPMAATPATQKTKTSDRERQEAEFRRKYKEALPTWLFHFDMTDITDEALVAKLKRRILELGGATDDFFSIDITHFICLDVDRPTKPAEELIEKENRNQKLTSGFSRALNALRKSPSKHSAAAAEIPDAASSVATSSLAKAREYEKTTKMKIWSIKKLDSVLSRCLQQPGFISDKPPSASQQSRSTANQPRSLTRLLQSEKLNGTTEQDPNQRRPDFRYFSKGNYFVLVEDMRQELATIAAQEYAPPKRNNPKIPWPVLHCHPQSRGPFVAFDDKERRRWEKSQLVEKECRREDEAYRRKKIQQFEEVLKMKEAQKELRRAGDLRRSASMNNLRRRASLEEYDVFDDGDRDSVYESANASGYLASGHGGYMAASGNSVNITSTTGTTSTTSGSALRRSKLPPNLQLFANREVVTSRKVTRPVAGEDGQEMGPPAAVAARTLRKSKSTNTIRLTKREEGSKPGYCECCRQKFNDFKLLDCVLSRVKRKTVEEVRRERTRDSVLFDEDDTQAGSDEDMYEFPDEL</sequence>
<evidence type="ECO:0000313" key="4">
    <source>
        <dbReference type="EMBL" id="KAL0580328.1"/>
    </source>
</evidence>
<evidence type="ECO:0000313" key="5">
    <source>
        <dbReference type="Proteomes" id="UP001465976"/>
    </source>
</evidence>
<dbReference type="InterPro" id="IPR013939">
    <property type="entry name" value="Regulatory_Dfp1/Him1"/>
</dbReference>
<feature type="compositionally biased region" description="Basic and acidic residues" evidence="1">
    <location>
        <begin position="47"/>
        <end position="56"/>
    </location>
</feature>
<dbReference type="InterPro" id="IPR051590">
    <property type="entry name" value="Replication_Regulatory_Kinase"/>
</dbReference>
<keyword evidence="5" id="KW-1185">Reference proteome</keyword>